<organism evidence="1 2">
    <name type="scientific">Alteriqipengyuania abyssalis</name>
    <dbReference type="NCBI Taxonomy" id="2860200"/>
    <lineage>
        <taxon>Bacteria</taxon>
        <taxon>Pseudomonadati</taxon>
        <taxon>Pseudomonadota</taxon>
        <taxon>Alphaproteobacteria</taxon>
        <taxon>Sphingomonadales</taxon>
        <taxon>Erythrobacteraceae</taxon>
        <taxon>Alteriqipengyuania</taxon>
    </lineage>
</organism>
<evidence type="ECO:0000313" key="2">
    <source>
        <dbReference type="Proteomes" id="UP000759298"/>
    </source>
</evidence>
<name>A0ABS7PG60_9SPHN</name>
<evidence type="ECO:0000313" key="1">
    <source>
        <dbReference type="EMBL" id="MBY8336802.1"/>
    </source>
</evidence>
<sequence length="193" mass="19828">MPDLAADPVDAMLIDVRANTRGFAEDVARMRQDLDGELVAGFSRAGDVLERSLLSAIRRGSLGFEDLQASASKAIDRIASQALKLGLGQIFGANNPLGGIVGTLLGGVLGLPGRATGGPVSAQRGYLVGERGPELFVPPSDGRIVPLTAHGGGARRVDVAIQLAAPAGTAAPIALERSSRQIAAALRRAMENS</sequence>
<comment type="caution">
    <text evidence="1">The sequence shown here is derived from an EMBL/GenBank/DDBJ whole genome shotgun (WGS) entry which is preliminary data.</text>
</comment>
<proteinExistence type="predicted"/>
<dbReference type="RefSeq" id="WP_222824433.1">
    <property type="nucleotide sequence ID" value="NZ_JAHWXP010000002.1"/>
</dbReference>
<accession>A0ABS7PG60</accession>
<dbReference type="Proteomes" id="UP000759298">
    <property type="component" value="Unassembled WGS sequence"/>
</dbReference>
<gene>
    <name evidence="1" type="ORF">KYN89_07050</name>
</gene>
<protein>
    <submittedName>
        <fullName evidence="1">Tail tape measure protein</fullName>
    </submittedName>
</protein>
<keyword evidence="2" id="KW-1185">Reference proteome</keyword>
<dbReference type="EMBL" id="JAHWXP010000002">
    <property type="protein sequence ID" value="MBY8336802.1"/>
    <property type="molecule type" value="Genomic_DNA"/>
</dbReference>
<reference evidence="1 2" key="1">
    <citation type="submission" date="2021-07" db="EMBL/GenBank/DDBJ databases">
        <title>Alteriqipengyuania abyssalis NZ-12B nov, sp.nov isolated from deep sea sponge in pacific ocean.</title>
        <authorList>
            <person name="Tareen S."/>
            <person name="Wink J."/>
        </authorList>
    </citation>
    <scope>NUCLEOTIDE SEQUENCE [LARGE SCALE GENOMIC DNA]</scope>
    <source>
        <strain evidence="1 2">NZ-12B</strain>
    </source>
</reference>